<evidence type="ECO:0000256" key="3">
    <source>
        <dbReference type="ARBA" id="ARBA00006985"/>
    </source>
</evidence>
<evidence type="ECO:0000259" key="12">
    <source>
        <dbReference type="Pfam" id="PF00763"/>
    </source>
</evidence>
<keyword evidence="5" id="KW-0554">One-carbon metabolism</keyword>
<evidence type="ECO:0000256" key="10">
    <source>
        <dbReference type="ARBA" id="ARBA00023002"/>
    </source>
</evidence>
<dbReference type="InterPro" id="IPR046346">
    <property type="entry name" value="Aminoacid_DH-like_N_sf"/>
</dbReference>
<evidence type="ECO:0000256" key="4">
    <source>
        <dbReference type="ARBA" id="ARBA00011738"/>
    </source>
</evidence>
<evidence type="ECO:0000259" key="13">
    <source>
        <dbReference type="Pfam" id="PF02882"/>
    </source>
</evidence>
<evidence type="ECO:0000256" key="6">
    <source>
        <dbReference type="ARBA" id="ARBA00022598"/>
    </source>
</evidence>
<feature type="domain" description="Tetrahydrofolate dehydrogenase/cyclohydrolase NAD(P)-binding" evidence="13">
    <location>
        <begin position="176"/>
        <end position="324"/>
    </location>
</feature>
<dbReference type="HAMAP" id="MF_01576">
    <property type="entry name" value="THF_DHG_CYH"/>
    <property type="match status" value="1"/>
</dbReference>
<dbReference type="PRINTS" id="PR00085">
    <property type="entry name" value="THFDHDRGNASE"/>
</dbReference>
<keyword evidence="9" id="KW-0067">ATP-binding</keyword>
<comment type="similarity">
    <text evidence="2">In the N-terminal section; belongs to the tetrahydrofolate dehydrogenase/cyclohydrolase family.</text>
</comment>
<evidence type="ECO:0000256" key="1">
    <source>
        <dbReference type="ARBA" id="ARBA00004777"/>
    </source>
</evidence>
<dbReference type="InterPro" id="IPR027417">
    <property type="entry name" value="P-loop_NTPase"/>
</dbReference>
<evidence type="ECO:0000256" key="11">
    <source>
        <dbReference type="ARBA" id="ARBA00023268"/>
    </source>
</evidence>
<dbReference type="Proteomes" id="UP000422736">
    <property type="component" value="Chromosome 7"/>
</dbReference>
<reference evidence="14 15" key="1">
    <citation type="submission" date="2016-03" db="EMBL/GenBank/DDBJ databases">
        <title>How can Kluyveromyces marxianus grow so fast - potential evolutionary course in Saccharomyces Complex revealed by comparative genomics.</title>
        <authorList>
            <person name="Mo W."/>
            <person name="Lu W."/>
            <person name="Yang X."/>
            <person name="Qi J."/>
            <person name="Lv H."/>
        </authorList>
    </citation>
    <scope>NUCLEOTIDE SEQUENCE [LARGE SCALE GENOMIC DNA]</scope>
    <source>
        <strain evidence="14 15">FIM1</strain>
    </source>
</reference>
<keyword evidence="8" id="KW-0378">Hydrolase</keyword>
<name>A0ABX6F7U4_KLUMA</name>
<accession>A0ABX6F7U4</accession>
<dbReference type="InterPro" id="IPR036291">
    <property type="entry name" value="NAD(P)-bd_dom_sf"/>
</dbReference>
<comment type="similarity">
    <text evidence="3">In the C-terminal section; belongs to the formate--tetrahydrofolate ligase family.</text>
</comment>
<dbReference type="SUPFAM" id="SSF53223">
    <property type="entry name" value="Aminoacid dehydrogenase-like, N-terminal domain"/>
    <property type="match status" value="1"/>
</dbReference>
<evidence type="ECO:0000313" key="14">
    <source>
        <dbReference type="EMBL" id="QGN18338.1"/>
    </source>
</evidence>
<sequence>MLRSPLRNAIKYSPVRLLKSSNRHHQQYVHIAKCQYHLLSGTKIAKSIREDAFQEITRIKEKAPEFVPCLKIIQVGSRPDSSAYVRMKLKASEESGVKCIVEKLPEDIGELELLQKIQKINDDDSIHGLLIQLPLPRHLNETEITNAVSYTKDVDGFHRYNVGELSKRGGKPYFLPCTPNGCIRLLKESGIDLKGKRAVVIGRSDIVGTPVASLLKDLNATVTICHRYTENIADVVKNADVVIAACGVPNMVKPDWLKQDAIVIDVGINYIPDATKKSGKRLVGDVDFEACKEKASYITPVPGGVGPMTVAMLVQNVVLAAKRQLQNATKLPQIKPLPLKLETKVPSDIEISRKQAPKYIKTVAEELGVHHSELELYGHYKAKLSPKIIKRLAENEDGKYILVAGITPTPLGEGKSTTTIGLVQALSAHLQKPSIANVRQPSMGPTFGVKGGAAGGGYAQVIPMDEFNMHLTGDIHAIGAANNLLAAAIDTRMFHEATQKKHETFYKRLVPVKKGTRTFTPSMLKRLEKLGINKTNPDDLTTEEIVKFARLNIDPDTITIKRVVDVNDRMLRQITIGQAPTEKGFTRQTGFDITVASELMAILALSKDLKDLRERVGRIVIGSNYDKEPITVEDIGCGGAIAALLKDAVKPNLMQTLEGTPVLVHAGPFANISIGASSVIADRVALKLVGKPKNADEGVESGYVVTEAGFDFTMGGERFFNIKCRASGLTPNAVVLVATVRALKLHGGAPDVKPGQSLPEEYTQENVELVKNGTANMCKQIENIKQFGIPVVVAVNRFESDTEAEIDAIKEAAQKAGAFDVVSTNHWAEGGKGAINLAKSVIEASKQPSDFKFLYDVNDTVEEKLSTIVTKMYGGAKIEISEEAQKKIDMYREQGFGNLPICIAKTQYSLSHDAKLKNVPTGFTFPIRDVRASIGAGYLYALAAEIQTIPGLSTHAGYMNVEIDEDGEIEGLF</sequence>
<evidence type="ECO:0000256" key="2">
    <source>
        <dbReference type="ARBA" id="ARBA00005559"/>
    </source>
</evidence>
<comment type="subunit">
    <text evidence="4">Homodimer.</text>
</comment>
<dbReference type="PANTHER" id="PTHR48099">
    <property type="entry name" value="C-1-TETRAHYDROFOLATE SYNTHASE, CYTOPLASMIC-RELATED"/>
    <property type="match status" value="1"/>
</dbReference>
<dbReference type="Gene3D" id="3.40.50.300">
    <property type="entry name" value="P-loop containing nucleotide triphosphate hydrolases"/>
    <property type="match status" value="2"/>
</dbReference>
<evidence type="ECO:0000313" key="15">
    <source>
        <dbReference type="Proteomes" id="UP000422736"/>
    </source>
</evidence>
<keyword evidence="7" id="KW-0547">Nucleotide-binding</keyword>
<protein>
    <submittedName>
        <fullName evidence="14">C-1-tetrahydrofolate synthase</fullName>
    </submittedName>
</protein>
<dbReference type="Gene3D" id="3.40.50.720">
    <property type="entry name" value="NAD(P)-binding Rossmann-like Domain"/>
    <property type="match status" value="1"/>
</dbReference>
<dbReference type="Pfam" id="PF00763">
    <property type="entry name" value="THF_DHG_CYH"/>
    <property type="match status" value="1"/>
</dbReference>
<keyword evidence="6" id="KW-0436">Ligase</keyword>
<reference evidence="14 15" key="2">
    <citation type="submission" date="2019-11" db="EMBL/GenBank/DDBJ databases">
        <authorList>
            <person name="Lu H."/>
        </authorList>
    </citation>
    <scope>NUCLEOTIDE SEQUENCE [LARGE SCALE GENOMIC DNA]</scope>
    <source>
        <strain evidence="14 15">FIM1</strain>
    </source>
</reference>
<dbReference type="HAMAP" id="MF_01543">
    <property type="entry name" value="FTHFS"/>
    <property type="match status" value="1"/>
</dbReference>
<dbReference type="PROSITE" id="PS00767">
    <property type="entry name" value="THF_DHG_CYH_2"/>
    <property type="match status" value="1"/>
</dbReference>
<keyword evidence="15" id="KW-1185">Reference proteome</keyword>
<feature type="domain" description="Tetrahydrofolate dehydrogenase/cyclohydrolase catalytic" evidence="12">
    <location>
        <begin position="39"/>
        <end position="155"/>
    </location>
</feature>
<proteinExistence type="inferred from homology"/>
<dbReference type="InterPro" id="IPR020867">
    <property type="entry name" value="THF_DH/CycHdrlase_CS"/>
</dbReference>
<dbReference type="InterPro" id="IPR020630">
    <property type="entry name" value="THF_DH/CycHdrlase_cat_dom"/>
</dbReference>
<dbReference type="PANTHER" id="PTHR48099:SF26">
    <property type="entry name" value="C-1-TETRAHYDROFOLATE SYNTHASE, MITOCHONDRIAL"/>
    <property type="match status" value="1"/>
</dbReference>
<dbReference type="Gene3D" id="3.10.410.10">
    <property type="entry name" value="Formyltetrahydrofolate synthetase, domain 3"/>
    <property type="match status" value="1"/>
</dbReference>
<gene>
    <name evidence="14" type="primary">MIS1</name>
    <name evidence="14" type="ORF">FIM1_4665</name>
</gene>
<dbReference type="SUPFAM" id="SSF52540">
    <property type="entry name" value="P-loop containing nucleoside triphosphate hydrolases"/>
    <property type="match status" value="1"/>
</dbReference>
<dbReference type="InterPro" id="IPR000672">
    <property type="entry name" value="THF_DH/CycHdrlase"/>
</dbReference>
<keyword evidence="10" id="KW-0560">Oxidoreductase</keyword>
<comment type="pathway">
    <text evidence="1">One-carbon metabolism; tetrahydrofolate interconversion.</text>
</comment>
<dbReference type="CDD" id="cd01080">
    <property type="entry name" value="NAD_bind_m-THF_DH_Cyclohyd"/>
    <property type="match status" value="1"/>
</dbReference>
<dbReference type="CDD" id="cd00477">
    <property type="entry name" value="FTHFS"/>
    <property type="match status" value="1"/>
</dbReference>
<evidence type="ECO:0000256" key="9">
    <source>
        <dbReference type="ARBA" id="ARBA00022840"/>
    </source>
</evidence>
<evidence type="ECO:0000256" key="5">
    <source>
        <dbReference type="ARBA" id="ARBA00022563"/>
    </source>
</evidence>
<organism evidence="14 15">
    <name type="scientific">Kluyveromyces marxianus</name>
    <name type="common">Yeast</name>
    <name type="synonym">Candida kefyr</name>
    <dbReference type="NCBI Taxonomy" id="4911"/>
    <lineage>
        <taxon>Eukaryota</taxon>
        <taxon>Fungi</taxon>
        <taxon>Dikarya</taxon>
        <taxon>Ascomycota</taxon>
        <taxon>Saccharomycotina</taxon>
        <taxon>Saccharomycetes</taxon>
        <taxon>Saccharomycetales</taxon>
        <taxon>Saccharomycetaceae</taxon>
        <taxon>Kluyveromyces</taxon>
    </lineage>
</organism>
<dbReference type="PROSITE" id="PS00766">
    <property type="entry name" value="THF_DHG_CYH_1"/>
    <property type="match status" value="1"/>
</dbReference>
<keyword evidence="11" id="KW-0511">Multifunctional enzyme</keyword>
<evidence type="ECO:0000256" key="7">
    <source>
        <dbReference type="ARBA" id="ARBA00022741"/>
    </source>
</evidence>
<dbReference type="Pfam" id="PF01268">
    <property type="entry name" value="FTHFS"/>
    <property type="match status" value="1"/>
</dbReference>
<dbReference type="PROSITE" id="PS00721">
    <property type="entry name" value="FTHFS_1"/>
    <property type="match status" value="1"/>
</dbReference>
<dbReference type="SUPFAM" id="SSF51735">
    <property type="entry name" value="NAD(P)-binding Rossmann-fold domains"/>
    <property type="match status" value="1"/>
</dbReference>
<dbReference type="Gene3D" id="3.40.50.10860">
    <property type="entry name" value="Leucine Dehydrogenase, chain A, domain 1"/>
    <property type="match status" value="1"/>
</dbReference>
<dbReference type="InterPro" id="IPR000559">
    <property type="entry name" value="Formate_THF_ligase"/>
</dbReference>
<dbReference type="Pfam" id="PF02882">
    <property type="entry name" value="THF_DHG_CYH_C"/>
    <property type="match status" value="1"/>
</dbReference>
<dbReference type="PROSITE" id="PS00722">
    <property type="entry name" value="FTHFS_2"/>
    <property type="match status" value="1"/>
</dbReference>
<dbReference type="Gene3D" id="3.30.1510.10">
    <property type="entry name" value="Domain 2, N(10)-formyltetrahydrofolate synthetase"/>
    <property type="match status" value="1"/>
</dbReference>
<dbReference type="EMBL" id="CP015061">
    <property type="protein sequence ID" value="QGN18338.1"/>
    <property type="molecule type" value="Genomic_DNA"/>
</dbReference>
<dbReference type="InterPro" id="IPR020628">
    <property type="entry name" value="Formate_THF_ligase_CS"/>
</dbReference>
<dbReference type="InterPro" id="IPR020631">
    <property type="entry name" value="THF_DH/CycHdrlase_NAD-bd_dom"/>
</dbReference>
<evidence type="ECO:0000256" key="8">
    <source>
        <dbReference type="ARBA" id="ARBA00022801"/>
    </source>
</evidence>